<accession>A0A344J3I5</accession>
<dbReference type="OrthoDB" id="5348860at2"/>
<feature type="compositionally biased region" description="Low complexity" evidence="1">
    <location>
        <begin position="14"/>
        <end position="29"/>
    </location>
</feature>
<sequence length="261" mass="26880">MTLSLAACKPAVNTPAEATPATDAASTAEGATPASATEKLMAMRAFGNEPFWEMTDKGDGTLEFSTPDKPDGGSFAVTRSDDASGIHYAGNEVKLDIAKQDCSDGMSDAVHAFTATMVLKGTTYKGCAAPASAVMPAEDGGVAEGATAAAAAGEEGAVTRFKANGFSPAWRAEVDGKTVKLDVPEHGRVDPGFTTVSAERSAYSKGVEFSGKDAGVDFTLNIDGRARCDKASDENGKMGREFSATLQYGKTTYKGCADAVK</sequence>
<name>A0A344J3I5_9GAMM</name>
<protein>
    <submittedName>
        <fullName evidence="2">Uncharacterized protein</fullName>
    </submittedName>
</protein>
<organism evidence="2 3">
    <name type="scientific">Solilutibacter oculi</name>
    <dbReference type="NCBI Taxonomy" id="2698682"/>
    <lineage>
        <taxon>Bacteria</taxon>
        <taxon>Pseudomonadati</taxon>
        <taxon>Pseudomonadota</taxon>
        <taxon>Gammaproteobacteria</taxon>
        <taxon>Lysobacterales</taxon>
        <taxon>Lysobacteraceae</taxon>
        <taxon>Solilutibacter</taxon>
    </lineage>
</organism>
<dbReference type="EMBL" id="CP029556">
    <property type="protein sequence ID" value="AXA83595.1"/>
    <property type="molecule type" value="Genomic_DNA"/>
</dbReference>
<keyword evidence="3" id="KW-1185">Reference proteome</keyword>
<dbReference type="AlphaFoldDB" id="A0A344J3I5"/>
<dbReference type="Proteomes" id="UP000251842">
    <property type="component" value="Chromosome"/>
</dbReference>
<dbReference type="KEGG" id="lue:DCD74_01825"/>
<gene>
    <name evidence="2" type="ORF">DCD74_01825</name>
</gene>
<evidence type="ECO:0000313" key="2">
    <source>
        <dbReference type="EMBL" id="AXA83595.1"/>
    </source>
</evidence>
<proteinExistence type="predicted"/>
<feature type="region of interest" description="Disordered" evidence="1">
    <location>
        <begin position="10"/>
        <end position="33"/>
    </location>
</feature>
<evidence type="ECO:0000256" key="1">
    <source>
        <dbReference type="SAM" id="MobiDB-lite"/>
    </source>
</evidence>
<evidence type="ECO:0000313" key="3">
    <source>
        <dbReference type="Proteomes" id="UP000251842"/>
    </source>
</evidence>
<reference evidence="3" key="1">
    <citation type="submission" date="2018-05" db="EMBL/GenBank/DDBJ databases">
        <title>Luteimonas pekinense sp. nov., isolated from human Meibomian gland secretions, Beijing, China.</title>
        <authorList>
            <person name="Wen T."/>
            <person name="Bai H."/>
            <person name="Lv H."/>
        </authorList>
    </citation>
    <scope>NUCLEOTIDE SEQUENCE [LARGE SCALE GENOMIC DNA]</scope>
    <source>
        <strain evidence="3">83-4</strain>
    </source>
</reference>